<gene>
    <name evidence="5" type="primary">menE</name>
    <name evidence="8" type="ORF">KHA93_10590</name>
</gene>
<dbReference type="SUPFAM" id="SSF56801">
    <property type="entry name" value="Acetyl-CoA synthetase-like"/>
    <property type="match status" value="1"/>
</dbReference>
<evidence type="ECO:0000313" key="9">
    <source>
        <dbReference type="Proteomes" id="UP000682713"/>
    </source>
</evidence>
<dbReference type="GO" id="GO:0005524">
    <property type="term" value="F:ATP binding"/>
    <property type="evidence" value="ECO:0007669"/>
    <property type="project" value="UniProtKB-KW"/>
</dbReference>
<organism evidence="8 9">
    <name type="scientific">Lederbergia citrisecunda</name>
    <dbReference type="NCBI Taxonomy" id="2833583"/>
    <lineage>
        <taxon>Bacteria</taxon>
        <taxon>Bacillati</taxon>
        <taxon>Bacillota</taxon>
        <taxon>Bacilli</taxon>
        <taxon>Bacillales</taxon>
        <taxon>Bacillaceae</taxon>
        <taxon>Lederbergia</taxon>
    </lineage>
</organism>
<dbReference type="InterPro" id="IPR020845">
    <property type="entry name" value="AMP-binding_CS"/>
</dbReference>
<dbReference type="InterPro" id="IPR045851">
    <property type="entry name" value="AMP-bd_C_sf"/>
</dbReference>
<keyword evidence="1 5" id="KW-0474">Menaquinone biosynthesis</keyword>
<name>A0A942YL93_9BACI</name>
<dbReference type="PROSITE" id="PS00455">
    <property type="entry name" value="AMP_BINDING"/>
    <property type="match status" value="1"/>
</dbReference>
<evidence type="ECO:0000256" key="5">
    <source>
        <dbReference type="HAMAP-Rule" id="MF_00731"/>
    </source>
</evidence>
<dbReference type="GO" id="GO:0008756">
    <property type="term" value="F:o-succinylbenzoate-CoA ligase activity"/>
    <property type="evidence" value="ECO:0007669"/>
    <property type="project" value="UniProtKB-UniRule"/>
</dbReference>
<dbReference type="HAMAP" id="MF_00731">
    <property type="entry name" value="MenE"/>
    <property type="match status" value="1"/>
</dbReference>
<accession>A0A942YL93</accession>
<dbReference type="InterPro" id="IPR025110">
    <property type="entry name" value="AMP-bd_C"/>
</dbReference>
<proteinExistence type="inferred from homology"/>
<evidence type="ECO:0000256" key="2">
    <source>
        <dbReference type="ARBA" id="ARBA00022598"/>
    </source>
</evidence>
<evidence type="ECO:0000256" key="1">
    <source>
        <dbReference type="ARBA" id="ARBA00022428"/>
    </source>
</evidence>
<dbReference type="NCBIfam" id="NF002966">
    <property type="entry name" value="PRK03640.1"/>
    <property type="match status" value="1"/>
</dbReference>
<dbReference type="Pfam" id="PF13193">
    <property type="entry name" value="AMP-binding_C"/>
    <property type="match status" value="1"/>
</dbReference>
<evidence type="ECO:0000256" key="3">
    <source>
        <dbReference type="ARBA" id="ARBA00022741"/>
    </source>
</evidence>
<feature type="domain" description="AMP-dependent synthetase/ligase" evidence="6">
    <location>
        <begin position="15"/>
        <end position="356"/>
    </location>
</feature>
<dbReference type="Proteomes" id="UP000682713">
    <property type="component" value="Unassembled WGS sequence"/>
</dbReference>
<evidence type="ECO:0000313" key="8">
    <source>
        <dbReference type="EMBL" id="MBS4200104.1"/>
    </source>
</evidence>
<dbReference type="PANTHER" id="PTHR43767:SF1">
    <property type="entry name" value="NONRIBOSOMAL PEPTIDE SYNTHASE PES1 (EUROFUNG)-RELATED"/>
    <property type="match status" value="1"/>
</dbReference>
<dbReference type="PANTHER" id="PTHR43767">
    <property type="entry name" value="LONG-CHAIN-FATTY-ACID--COA LIGASE"/>
    <property type="match status" value="1"/>
</dbReference>
<keyword evidence="9" id="KW-1185">Reference proteome</keyword>
<comment type="pathway">
    <text evidence="5">Quinol/quinone metabolism; 1,4-dihydroxy-2-naphthoate biosynthesis; 1,4-dihydroxy-2-naphthoate from chorismate: step 5/7.</text>
</comment>
<dbReference type="InterPro" id="IPR010192">
    <property type="entry name" value="MenE"/>
</dbReference>
<dbReference type="Gene3D" id="3.40.50.12780">
    <property type="entry name" value="N-terminal domain of ligase-like"/>
    <property type="match status" value="1"/>
</dbReference>
<dbReference type="EC" id="6.2.1.26" evidence="5"/>
<evidence type="ECO:0000259" key="6">
    <source>
        <dbReference type="Pfam" id="PF00501"/>
    </source>
</evidence>
<comment type="caution">
    <text evidence="8">The sequence shown here is derived from an EMBL/GenBank/DDBJ whole genome shotgun (WGS) entry which is preliminary data.</text>
</comment>
<keyword evidence="2 5" id="KW-0436">Ligase</keyword>
<comment type="similarity">
    <text evidence="5">Belongs to the ATP-dependent AMP-binding enzyme family. MenE subfamily.</text>
</comment>
<keyword evidence="3 5" id="KW-0547">Nucleotide-binding</keyword>
<evidence type="ECO:0000259" key="7">
    <source>
        <dbReference type="Pfam" id="PF13193"/>
    </source>
</evidence>
<dbReference type="NCBIfam" id="TIGR01923">
    <property type="entry name" value="menE"/>
    <property type="match status" value="1"/>
</dbReference>
<dbReference type="InterPro" id="IPR000873">
    <property type="entry name" value="AMP-dep_synth/lig_dom"/>
</dbReference>
<comment type="pathway">
    <text evidence="5">Quinol/quinone metabolism; menaquinone biosynthesis.</text>
</comment>
<evidence type="ECO:0000256" key="4">
    <source>
        <dbReference type="ARBA" id="ARBA00022840"/>
    </source>
</evidence>
<sequence length="488" mass="54488">MGEMIPNWLLQRTHLTPTRTALVFNEQTWSFQELKEIVLDYAMKLSGYSISHHSRVAILMKNRPKTVFLVHALQLVGAEIVFLNSRLTASELSYQINDSETTVLFYDLDFSTTAEDLERLCADLQSCSIEDLITSAKHIVNIHSEFDLDDISSIMYTSGTTGKPKGVQQTYGNHWWSAIGSSLNLGIQENDAWLCTVPIFHISGLSILMRSVIYGIPIFLMEEFNEEYANSLLQSGKVTIMSVVTAMLNRMLTALKDESYHENFRCMLLGGGPAPLPLLEKCAKKHIPVFQSYGMTETASQIVTLSPEDSFKKLGSAGKPLFPAQIKIVRNDGKDASALETGEIALKGPNITPGYLHHDMSVCDGWFLTGDLGYLDEDGFLYVQDRRSDLIISGGENVYPAEIEAVLMAHETVYEAGVTGINDTTWGQVAYAFIVGQNVTEEELLQFCREKLASYKIPKRIIQVKELPRNAANKLVRGKLRLLIEGRN</sequence>
<reference evidence="8 9" key="1">
    <citation type="submission" date="2021-05" db="EMBL/GenBank/DDBJ databases">
        <title>Novel Bacillus species.</title>
        <authorList>
            <person name="Liu G."/>
        </authorList>
    </citation>
    <scope>NUCLEOTIDE SEQUENCE [LARGE SCALE GENOMIC DNA]</scope>
    <source>
        <strain evidence="8 9">FJAT-49732</strain>
    </source>
</reference>
<dbReference type="Pfam" id="PF00501">
    <property type="entry name" value="AMP-binding"/>
    <property type="match status" value="1"/>
</dbReference>
<dbReference type="RefSeq" id="WP_213110714.1">
    <property type="nucleotide sequence ID" value="NZ_JAGYPJ010000001.1"/>
</dbReference>
<dbReference type="Gene3D" id="3.30.300.30">
    <property type="match status" value="1"/>
</dbReference>
<dbReference type="AlphaFoldDB" id="A0A942YL93"/>
<protein>
    <recommendedName>
        <fullName evidence="5">2-succinylbenzoate--CoA ligase</fullName>
        <ecNumber evidence="5">6.2.1.26</ecNumber>
    </recommendedName>
    <alternativeName>
        <fullName evidence="5">o-succinylbenzoyl-CoA synthetase</fullName>
        <shortName evidence="5">OSB-CoA synthetase</shortName>
    </alternativeName>
</protein>
<dbReference type="EMBL" id="JAGYPJ010000001">
    <property type="protein sequence ID" value="MBS4200104.1"/>
    <property type="molecule type" value="Genomic_DNA"/>
</dbReference>
<feature type="domain" description="AMP-binding enzyme C-terminal" evidence="7">
    <location>
        <begin position="402"/>
        <end position="474"/>
    </location>
</feature>
<comment type="catalytic activity">
    <reaction evidence="5">
        <text>2-succinylbenzoate + ATP + CoA = 2-succinylbenzoyl-CoA + AMP + diphosphate</text>
        <dbReference type="Rhea" id="RHEA:17009"/>
        <dbReference type="ChEBI" id="CHEBI:18325"/>
        <dbReference type="ChEBI" id="CHEBI:30616"/>
        <dbReference type="ChEBI" id="CHEBI:33019"/>
        <dbReference type="ChEBI" id="CHEBI:57287"/>
        <dbReference type="ChEBI" id="CHEBI:57364"/>
        <dbReference type="ChEBI" id="CHEBI:456215"/>
        <dbReference type="EC" id="6.2.1.26"/>
    </reaction>
</comment>
<keyword evidence="4 5" id="KW-0067">ATP-binding</keyword>
<dbReference type="InterPro" id="IPR042099">
    <property type="entry name" value="ANL_N_sf"/>
</dbReference>
<comment type="function">
    <text evidence="5">Converts 2-succinylbenzoate (OSB) to 2-succinylbenzoyl-CoA (OSB-CoA).</text>
</comment>
<dbReference type="CDD" id="cd05912">
    <property type="entry name" value="OSB_CoA_lg"/>
    <property type="match status" value="1"/>
</dbReference>
<dbReference type="GO" id="GO:0009234">
    <property type="term" value="P:menaquinone biosynthetic process"/>
    <property type="evidence" value="ECO:0007669"/>
    <property type="project" value="UniProtKB-UniRule"/>
</dbReference>
<dbReference type="InterPro" id="IPR050237">
    <property type="entry name" value="ATP-dep_AMP-bd_enzyme"/>
</dbReference>